<keyword evidence="1" id="KW-0812">Transmembrane</keyword>
<dbReference type="Proteomes" id="UP000307749">
    <property type="component" value="Unassembled WGS sequence"/>
</dbReference>
<organism evidence="2 3">
    <name type="scientific">Metallibacterium scheffleri</name>
    <dbReference type="NCBI Taxonomy" id="993689"/>
    <lineage>
        <taxon>Bacteria</taxon>
        <taxon>Pseudomonadati</taxon>
        <taxon>Pseudomonadota</taxon>
        <taxon>Gammaproteobacteria</taxon>
        <taxon>Lysobacterales</taxon>
        <taxon>Rhodanobacteraceae</taxon>
        <taxon>Metallibacterium</taxon>
    </lineage>
</organism>
<dbReference type="InterPro" id="IPR047798">
    <property type="entry name" value="BPSS1780-like"/>
</dbReference>
<evidence type="ECO:0000313" key="3">
    <source>
        <dbReference type="Proteomes" id="UP000307749"/>
    </source>
</evidence>
<keyword evidence="1" id="KW-1133">Transmembrane helix</keyword>
<feature type="transmembrane region" description="Helical" evidence="1">
    <location>
        <begin position="188"/>
        <end position="219"/>
    </location>
</feature>
<keyword evidence="1" id="KW-0472">Membrane</keyword>
<reference evidence="2 3" key="1">
    <citation type="submission" date="2017-02" db="EMBL/GenBank/DDBJ databases">
        <title>Whole genome sequencing of Metallibacterium scheffleri DSM 24874 (T).</title>
        <authorList>
            <person name="Kumar S."/>
            <person name="Patil P."/>
            <person name="Patil P.B."/>
        </authorList>
    </citation>
    <scope>NUCLEOTIDE SEQUENCE [LARGE SCALE GENOMIC DNA]</scope>
    <source>
        <strain evidence="2 3">DSM 24874</strain>
    </source>
</reference>
<comment type="caution">
    <text evidence="2">The sequence shown here is derived from an EMBL/GenBank/DDBJ whole genome shotgun (WGS) entry which is preliminary data.</text>
</comment>
<protein>
    <recommendedName>
        <fullName evidence="4">Glycerophosphoryl diester phosphodiesterase membrane domain-containing protein</fullName>
    </recommendedName>
</protein>
<dbReference type="EMBL" id="MWQO01000002">
    <property type="protein sequence ID" value="THD12243.1"/>
    <property type="molecule type" value="Genomic_DNA"/>
</dbReference>
<feature type="transmembrane region" description="Helical" evidence="1">
    <location>
        <begin position="47"/>
        <end position="70"/>
    </location>
</feature>
<name>A0A4S3KSX5_9GAMM</name>
<feature type="transmembrane region" description="Helical" evidence="1">
    <location>
        <begin position="21"/>
        <end position="41"/>
    </location>
</feature>
<sequence length="273" mass="28756">MYPRMRKVPASQGIQWIATALRLFGRHFTGLFLLGLLWVLISQIPYLGTIVILLLGPALLAGIVYAAAQAAQGARPGPGMLFKGFDGSHRLSSLVALCLPSIGLLLLLVIAFSGALMGAVGHDPAKLQAMQADPAAMLALLRAHAVPLLVIAIGGALLSWALTFFAVPQVMLRQQGGFAAMGQSLRAVWRNLGALALMMLGLIVLALLVSVVMSALIALGAALGAWWRLALLVLYIAVVYSYSAVLMFVAWRDVFADAAPPPPGATGMVHAEM</sequence>
<evidence type="ECO:0000313" key="2">
    <source>
        <dbReference type="EMBL" id="THD12243.1"/>
    </source>
</evidence>
<dbReference type="STRING" id="993689.GCA_002077135_00683"/>
<feature type="transmembrane region" description="Helical" evidence="1">
    <location>
        <begin position="91"/>
        <end position="120"/>
    </location>
</feature>
<keyword evidence="3" id="KW-1185">Reference proteome</keyword>
<feature type="transmembrane region" description="Helical" evidence="1">
    <location>
        <begin position="225"/>
        <end position="251"/>
    </location>
</feature>
<evidence type="ECO:0008006" key="4">
    <source>
        <dbReference type="Google" id="ProtNLM"/>
    </source>
</evidence>
<gene>
    <name evidence="2" type="ORF">B1806_00330</name>
</gene>
<accession>A0A4S3KSX5</accession>
<proteinExistence type="predicted"/>
<dbReference type="AlphaFoldDB" id="A0A4S3KSX5"/>
<evidence type="ECO:0000256" key="1">
    <source>
        <dbReference type="SAM" id="Phobius"/>
    </source>
</evidence>
<dbReference type="NCBIfam" id="NF041043">
    <property type="entry name" value="BPSS1780_fam"/>
    <property type="match status" value="1"/>
</dbReference>
<feature type="transmembrane region" description="Helical" evidence="1">
    <location>
        <begin position="140"/>
        <end position="167"/>
    </location>
</feature>